<dbReference type="InterPro" id="IPR020843">
    <property type="entry name" value="ER"/>
</dbReference>
<evidence type="ECO:0000256" key="4">
    <source>
        <dbReference type="ARBA" id="ARBA00023128"/>
    </source>
</evidence>
<keyword evidence="3" id="KW-0551">Lipid droplet</keyword>
<dbReference type="Pfam" id="PF08240">
    <property type="entry name" value="ADH_N"/>
    <property type="match status" value="1"/>
</dbReference>
<comment type="subcellular location">
    <subcellularLocation>
        <location evidence="2">Lipid droplet</location>
    </subcellularLocation>
    <subcellularLocation>
        <location evidence="1">Mitochondrion</location>
    </subcellularLocation>
</comment>
<dbReference type="Gene3D" id="3.90.180.10">
    <property type="entry name" value="Medium-chain alcohol dehydrogenases, catalytic domain"/>
    <property type="match status" value="1"/>
</dbReference>
<dbReference type="InterPro" id="IPR011032">
    <property type="entry name" value="GroES-like_sf"/>
</dbReference>
<evidence type="ECO:0000256" key="2">
    <source>
        <dbReference type="ARBA" id="ARBA00004502"/>
    </source>
</evidence>
<dbReference type="Pfam" id="PF13602">
    <property type="entry name" value="ADH_zinc_N_2"/>
    <property type="match status" value="1"/>
</dbReference>
<dbReference type="Gene3D" id="3.40.50.720">
    <property type="entry name" value="NAD(P)-binding Rossmann-like Domain"/>
    <property type="match status" value="1"/>
</dbReference>
<evidence type="ECO:0000313" key="8">
    <source>
        <dbReference type="Proteomes" id="UP000019375"/>
    </source>
</evidence>
<dbReference type="GO" id="GO:0005739">
    <property type="term" value="C:mitochondrion"/>
    <property type="evidence" value="ECO:0007669"/>
    <property type="project" value="UniProtKB-SubCell"/>
</dbReference>
<accession>A0A8J2WX51</accession>
<protein>
    <submittedName>
        <fullName evidence="7">BN860_11364g1_1</fullName>
    </submittedName>
</protein>
<dbReference type="AlphaFoldDB" id="A0A8J2WX51"/>
<dbReference type="GO" id="GO:0016491">
    <property type="term" value="F:oxidoreductase activity"/>
    <property type="evidence" value="ECO:0007669"/>
    <property type="project" value="InterPro"/>
</dbReference>
<evidence type="ECO:0000256" key="1">
    <source>
        <dbReference type="ARBA" id="ARBA00004173"/>
    </source>
</evidence>
<dbReference type="SMART" id="SM00829">
    <property type="entry name" value="PKS_ER"/>
    <property type="match status" value="1"/>
</dbReference>
<evidence type="ECO:0000256" key="5">
    <source>
        <dbReference type="ARBA" id="ARBA00038249"/>
    </source>
</evidence>
<reference evidence="8" key="1">
    <citation type="journal article" date="2013" name="Genome Announc.">
        <title>Genome sequence of the food spoilage yeast Zygosaccharomyces bailii CLIB 213(T).</title>
        <authorList>
            <person name="Galeote V."/>
            <person name="Bigey F."/>
            <person name="Devillers H."/>
            <person name="Neuveglise C."/>
            <person name="Dequin S."/>
        </authorList>
    </citation>
    <scope>NUCLEOTIDE SEQUENCE [LARGE SCALE GENOMIC DNA]</scope>
    <source>
        <strain evidence="8">CLIB 213 / ATCC 58445 / CBS 680 / CCRC 21525 / NBRC 1098 / NCYC 1416 / NRRL Y-2227</strain>
    </source>
</reference>
<evidence type="ECO:0000256" key="3">
    <source>
        <dbReference type="ARBA" id="ARBA00022677"/>
    </source>
</evidence>
<dbReference type="InterPro" id="IPR013154">
    <property type="entry name" value="ADH-like_N"/>
</dbReference>
<dbReference type="EMBL" id="HG316455">
    <property type="protein sequence ID" value="CDF88486.1"/>
    <property type="molecule type" value="Genomic_DNA"/>
</dbReference>
<feature type="domain" description="Enoyl reductase (ER)" evidence="6">
    <location>
        <begin position="15"/>
        <end position="357"/>
    </location>
</feature>
<proteinExistence type="inferred from homology"/>
<evidence type="ECO:0000313" key="7">
    <source>
        <dbReference type="EMBL" id="CDF88486.1"/>
    </source>
</evidence>
<sequence>MSKTINRAVTFIDSRTPATITSKEIDLDSCYDENEIVIKVRAAALNPIDLLVHALYFRIPFSNYPKTYSRDYAGVIVRSGQNVDAQWKIGDQVNGCFFHMYGESGSLSNYLILNPAKQQAITHMAIPPNSNQDPFVINAAWPLVFGTAYSALFDYGQKLGPDSKILVIGASTSVSYALIHIAKRVLHVKTVVGICSTKSIERNKVAGFDYLVPYDQGPVTEEVGKLLVGDLANEKFDLIFDSVGNNDFFPVIDKFLKPKSDNGEYVTIAGEHKIDYRSPNPFTLSGARMLLRIVNPLKGYNTHVLLLPCKQEYMKVGSQLISEGKYAPLIDSVYEFNDFEKAIDRLKSNHCKGKVVVKVTDD</sequence>
<dbReference type="CDD" id="cd08247">
    <property type="entry name" value="AST1_like"/>
    <property type="match status" value="1"/>
</dbReference>
<dbReference type="OrthoDB" id="3509362at2759"/>
<evidence type="ECO:0000259" key="6">
    <source>
        <dbReference type="SMART" id="SM00829"/>
    </source>
</evidence>
<organism evidence="7 8">
    <name type="scientific">Zygosaccharomyces bailii (strain CLIB 213 / ATCC 58445 / CBS 680 / BCRC 21525 / NBRC 1098 / NCYC 1416 / NRRL Y-2227)</name>
    <dbReference type="NCBI Taxonomy" id="1333698"/>
    <lineage>
        <taxon>Eukaryota</taxon>
        <taxon>Fungi</taxon>
        <taxon>Dikarya</taxon>
        <taxon>Ascomycota</taxon>
        <taxon>Saccharomycotina</taxon>
        <taxon>Saccharomycetes</taxon>
        <taxon>Saccharomycetales</taxon>
        <taxon>Saccharomycetaceae</taxon>
        <taxon>Zygosaccharomyces</taxon>
    </lineage>
</organism>
<dbReference type="InterPro" id="IPR036291">
    <property type="entry name" value="NAD(P)-bd_dom_sf"/>
</dbReference>
<dbReference type="PANTHER" id="PTHR11695:SF294">
    <property type="entry name" value="RETICULON-4-INTERACTING PROTEIN 1, MITOCHONDRIAL"/>
    <property type="match status" value="1"/>
</dbReference>
<gene>
    <name evidence="7" type="ORF">BN860_11364g</name>
</gene>
<dbReference type="SUPFAM" id="SSF50129">
    <property type="entry name" value="GroES-like"/>
    <property type="match status" value="1"/>
</dbReference>
<comment type="similarity">
    <text evidence="5">Belongs to the YIM1 family.</text>
</comment>
<name>A0A8J2WX51_ZYGB2</name>
<dbReference type="PANTHER" id="PTHR11695">
    <property type="entry name" value="ALCOHOL DEHYDROGENASE RELATED"/>
    <property type="match status" value="1"/>
</dbReference>
<keyword evidence="4" id="KW-0496">Mitochondrion</keyword>
<keyword evidence="8" id="KW-1185">Reference proteome</keyword>
<dbReference type="Proteomes" id="UP000019375">
    <property type="component" value="Unassembled WGS sequence"/>
</dbReference>
<dbReference type="GO" id="GO:0005811">
    <property type="term" value="C:lipid droplet"/>
    <property type="evidence" value="ECO:0007669"/>
    <property type="project" value="UniProtKB-SubCell"/>
</dbReference>
<dbReference type="InterPro" id="IPR050700">
    <property type="entry name" value="YIM1/Zinc_Alcohol_DH_Fams"/>
</dbReference>
<dbReference type="SUPFAM" id="SSF51735">
    <property type="entry name" value="NAD(P)-binding Rossmann-fold domains"/>
    <property type="match status" value="1"/>
</dbReference>